<gene>
    <name evidence="1" type="ORF">LPB138_13325</name>
</gene>
<dbReference type="EMBL" id="CP017478">
    <property type="protein sequence ID" value="AOW21599.1"/>
    <property type="molecule type" value="Genomic_DNA"/>
</dbReference>
<reference evidence="1 2" key="1">
    <citation type="submission" date="2016-10" db="EMBL/GenBank/DDBJ databases">
        <title>Lutibacter sp. LPB0138, isolated from marine gastropod.</title>
        <authorList>
            <person name="Kim E."/>
            <person name="Yi H."/>
        </authorList>
    </citation>
    <scope>NUCLEOTIDE SEQUENCE [LARGE SCALE GENOMIC DNA]</scope>
    <source>
        <strain evidence="1 2">LPB0138</strain>
    </source>
</reference>
<protein>
    <submittedName>
        <fullName evidence="1">Uncharacterized protein</fullName>
    </submittedName>
</protein>
<dbReference type="OrthoDB" id="714416at2"/>
<evidence type="ECO:0000313" key="2">
    <source>
        <dbReference type="Proteomes" id="UP000176050"/>
    </source>
</evidence>
<proteinExistence type="predicted"/>
<dbReference type="STRING" id="1850246.LPB138_13325"/>
<organism evidence="1 2">
    <name type="scientific">Urechidicola croceus</name>
    <dbReference type="NCBI Taxonomy" id="1850246"/>
    <lineage>
        <taxon>Bacteria</taxon>
        <taxon>Pseudomonadati</taxon>
        <taxon>Bacteroidota</taxon>
        <taxon>Flavobacteriia</taxon>
        <taxon>Flavobacteriales</taxon>
        <taxon>Flavobacteriaceae</taxon>
        <taxon>Urechidicola</taxon>
    </lineage>
</organism>
<dbReference type="KEGG" id="lul:LPB138_13325"/>
<dbReference type="Proteomes" id="UP000176050">
    <property type="component" value="Chromosome"/>
</dbReference>
<dbReference type="RefSeq" id="WP_070237759.1">
    <property type="nucleotide sequence ID" value="NZ_CP017478.1"/>
</dbReference>
<keyword evidence="2" id="KW-1185">Reference proteome</keyword>
<name>A0A1D8PAI5_9FLAO</name>
<accession>A0A1D8PAI5</accession>
<sequence length="514" mass="60842">MATEKKDPLFSLINSLSKSEKRQFKLYVGRLGGNSEANFMALFNVMDKLTSYDEIYILQKTKIKKQQLSNSKAHLYKQLLISLKLSPLHQNIRTQIREQIDFASILYNKGLYKQSLKMLDRVKSIAIDNEESNLAYEIVELEKVIESQYITRSLSNRADILAVQAKELSLRNVMTSKLSNLSLQLYSWLLRKGYVKNEEDLDTVTHYFNARLPKYNISKLGFKEKLFLYKAYLWYSLITQDFVSSYRYSQKWIDIFNDKPEMKKVNPVFYLKGYNYLLESLFMIQHYQKFKSTLQDLHDDIEQQNFSINSNTEALASTYYYQNKLNLYFLEANFSEGVKFIPEVLGKIDFFKKKIDEHHIMVFYYKIGCMYFGVADYENCILYLNKIISNKELAMREDLLCYSRVLNLVAHYEAGIDENIEDLIKSTYKFLIKMNDLQAVQKKMIAFLRSLTDLYPSELKSAFKKLHTELKMYENHPYEKRSFLYLDILSWLESNIEGIPIQEIIRRKSTYLNK</sequence>
<dbReference type="AlphaFoldDB" id="A0A1D8PAI5"/>
<evidence type="ECO:0000313" key="1">
    <source>
        <dbReference type="EMBL" id="AOW21599.1"/>
    </source>
</evidence>